<proteinExistence type="predicted"/>
<dbReference type="EMBL" id="PXYT01000003">
    <property type="protein sequence ID" value="PSR31339.1"/>
    <property type="molecule type" value="Genomic_DNA"/>
</dbReference>
<name>A0A2T2XA28_9FIRM</name>
<dbReference type="Proteomes" id="UP000242699">
    <property type="component" value="Unassembled WGS sequence"/>
</dbReference>
<organism evidence="1 2">
    <name type="scientific">Sulfobacillus benefaciens</name>
    <dbReference type="NCBI Taxonomy" id="453960"/>
    <lineage>
        <taxon>Bacteria</taxon>
        <taxon>Bacillati</taxon>
        <taxon>Bacillota</taxon>
        <taxon>Clostridia</taxon>
        <taxon>Eubacteriales</taxon>
        <taxon>Clostridiales Family XVII. Incertae Sedis</taxon>
        <taxon>Sulfobacillus</taxon>
    </lineage>
</organism>
<dbReference type="SUPFAM" id="SSF52540">
    <property type="entry name" value="P-loop containing nucleoside triphosphate hydrolases"/>
    <property type="match status" value="1"/>
</dbReference>
<sequence length="300" mass="34881">MSQRKVGGKATEELTCVIGMHRSGTSLTAELCHTLGWRVTGPEDFLRQGNEYNRQGYWETSQLVTINRRILYSLGGDWNVIPRLESNWPHAPALRALRNRARDFIQQIPTPKSTWKDPRLTLTLAFWQPLLPPTRYIICLRNPLDVAFSLHRRDGMDTQWALTLWMFYTSQALIQTQGLARLPIFYEDLIGPNHAMHAQRIQHFLEANSEPPFHSVIHPGLSHGHHGLKPMVSEDPIPRTVKDLWEGLLDWRESGYADDSRIMNLARSYRAPRTQWTTAKKFRLSFWMRYVKMQVLEAKK</sequence>
<accession>A0A2T2XA28</accession>
<dbReference type="Gene3D" id="3.40.50.300">
    <property type="entry name" value="P-loop containing nucleotide triphosphate hydrolases"/>
    <property type="match status" value="1"/>
</dbReference>
<gene>
    <name evidence="1" type="ORF">C7B43_02940</name>
</gene>
<evidence type="ECO:0008006" key="3">
    <source>
        <dbReference type="Google" id="ProtNLM"/>
    </source>
</evidence>
<reference evidence="1 2" key="1">
    <citation type="journal article" date="2014" name="BMC Genomics">
        <title>Comparison of environmental and isolate Sulfobacillus genomes reveals diverse carbon, sulfur, nitrogen, and hydrogen metabolisms.</title>
        <authorList>
            <person name="Justice N.B."/>
            <person name="Norman A."/>
            <person name="Brown C.T."/>
            <person name="Singh A."/>
            <person name="Thomas B.C."/>
            <person name="Banfield J.F."/>
        </authorList>
    </citation>
    <scope>NUCLEOTIDE SEQUENCE [LARGE SCALE GENOMIC DNA]</scope>
    <source>
        <strain evidence="1">AMDSBA1</strain>
    </source>
</reference>
<evidence type="ECO:0000313" key="2">
    <source>
        <dbReference type="Proteomes" id="UP000242699"/>
    </source>
</evidence>
<dbReference type="AlphaFoldDB" id="A0A2T2XA28"/>
<evidence type="ECO:0000313" key="1">
    <source>
        <dbReference type="EMBL" id="PSR31339.1"/>
    </source>
</evidence>
<dbReference type="InterPro" id="IPR027417">
    <property type="entry name" value="P-loop_NTPase"/>
</dbReference>
<comment type="caution">
    <text evidence="1">The sequence shown here is derived from an EMBL/GenBank/DDBJ whole genome shotgun (WGS) entry which is preliminary data.</text>
</comment>
<protein>
    <recommendedName>
        <fullName evidence="3">Sulfotransferase family protein</fullName>
    </recommendedName>
</protein>